<gene>
    <name evidence="5" type="ORF">SCA03_06450</name>
</gene>
<dbReference type="Gene3D" id="3.40.640.10">
    <property type="entry name" value="Type I PLP-dependent aspartate aminotransferase-like (Major domain)"/>
    <property type="match status" value="1"/>
</dbReference>
<organism evidence="5 6">
    <name type="scientific">Streptomyces cacaoi</name>
    <dbReference type="NCBI Taxonomy" id="1898"/>
    <lineage>
        <taxon>Bacteria</taxon>
        <taxon>Bacillati</taxon>
        <taxon>Actinomycetota</taxon>
        <taxon>Actinomycetes</taxon>
        <taxon>Kitasatosporales</taxon>
        <taxon>Streptomycetaceae</taxon>
        <taxon>Streptomyces</taxon>
    </lineage>
</organism>
<proteinExistence type="inferred from homology"/>
<sequence length="353" mass="37806">MNEEPTAPVLHDPSRHDFASDNWAGAHPRVMAALAAANGGHQPGYGEDAYTARLRETVRRHFGPDAEPYPVFNGTGANLVALQAMAARWQSVICPDSAHLHTDETAAPEHAGVKLLTVPAPDGKLTPEALRRYTRDLGNMHHAQPGVVSVSQTTELGTCYTPQELKALAAEAHAHGLRLHLDGARLANAAATLGVPLARLTTEAGVDVVSFGATKNGALYGDCVIVLDPDAVSGLAYVKKATTQLPSKARFVSAQLLALLDDELWLENARHSNAMATLLADGLSTVPGVRLAHPVESNAVFAVLPDELAQRLCRRYAFSTWDPDRGLVRLMTAFDTTRQDVERFVEAARDLAG</sequence>
<dbReference type="Proteomes" id="UP000319210">
    <property type="component" value="Unassembled WGS sequence"/>
</dbReference>
<evidence type="ECO:0000259" key="4">
    <source>
        <dbReference type="Pfam" id="PF01212"/>
    </source>
</evidence>
<dbReference type="GO" id="GO:0016829">
    <property type="term" value="F:lyase activity"/>
    <property type="evidence" value="ECO:0007669"/>
    <property type="project" value="InterPro"/>
</dbReference>
<dbReference type="Pfam" id="PF01212">
    <property type="entry name" value="Beta_elim_lyase"/>
    <property type="match status" value="1"/>
</dbReference>
<evidence type="ECO:0000256" key="3">
    <source>
        <dbReference type="ARBA" id="ARBA00022898"/>
    </source>
</evidence>
<dbReference type="SUPFAM" id="SSF53383">
    <property type="entry name" value="PLP-dependent transferases"/>
    <property type="match status" value="1"/>
</dbReference>
<dbReference type="PANTHER" id="PTHR48097">
    <property type="entry name" value="L-THREONINE ALDOLASE-RELATED"/>
    <property type="match status" value="1"/>
</dbReference>
<keyword evidence="3" id="KW-0663">Pyridoxal phosphate</keyword>
<reference evidence="5 6" key="1">
    <citation type="submission" date="2019-06" db="EMBL/GenBank/DDBJ databases">
        <title>Whole genome shotgun sequence of Streptomyces cacaoi subsp. cacaoi NBRC 12748.</title>
        <authorList>
            <person name="Hosoyama A."/>
            <person name="Uohara A."/>
            <person name="Ohji S."/>
            <person name="Ichikawa N."/>
        </authorList>
    </citation>
    <scope>NUCLEOTIDE SEQUENCE [LARGE SCALE GENOMIC DNA]</scope>
    <source>
        <strain evidence="5 6">NBRC 12748</strain>
    </source>
</reference>
<feature type="domain" description="Aromatic amino acid beta-eliminating lyase/threonine aldolase" evidence="4">
    <location>
        <begin position="17"/>
        <end position="303"/>
    </location>
</feature>
<accession>A0A4Y3QRR4</accession>
<dbReference type="InterPro" id="IPR001597">
    <property type="entry name" value="ArAA_b-elim_lyase/Thr_aldolase"/>
</dbReference>
<dbReference type="Gene3D" id="3.90.1150.10">
    <property type="entry name" value="Aspartate Aminotransferase, domain 1"/>
    <property type="match status" value="1"/>
</dbReference>
<comment type="caution">
    <text evidence="5">The sequence shown here is derived from an EMBL/GenBank/DDBJ whole genome shotgun (WGS) entry which is preliminary data.</text>
</comment>
<dbReference type="InterPro" id="IPR015422">
    <property type="entry name" value="PyrdxlP-dep_Trfase_small"/>
</dbReference>
<evidence type="ECO:0000256" key="1">
    <source>
        <dbReference type="ARBA" id="ARBA00001933"/>
    </source>
</evidence>
<evidence type="ECO:0000313" key="5">
    <source>
        <dbReference type="EMBL" id="GEB48094.1"/>
    </source>
</evidence>
<name>A0A4Y3QRR4_STRCI</name>
<dbReference type="PANTHER" id="PTHR48097:SF5">
    <property type="entry name" value="LOW SPECIFICITY L-THREONINE ALDOLASE"/>
    <property type="match status" value="1"/>
</dbReference>
<dbReference type="EMBL" id="BJMM01000002">
    <property type="protein sequence ID" value="GEB48094.1"/>
    <property type="molecule type" value="Genomic_DNA"/>
</dbReference>
<dbReference type="InterPro" id="IPR015421">
    <property type="entry name" value="PyrdxlP-dep_Trfase_major"/>
</dbReference>
<comment type="similarity">
    <text evidence="2">Belongs to the threonine aldolase family.</text>
</comment>
<dbReference type="RefSeq" id="WP_086816675.1">
    <property type="nucleotide sequence ID" value="NZ_BJMM01000002.1"/>
</dbReference>
<dbReference type="CDD" id="cd06502">
    <property type="entry name" value="TA_like"/>
    <property type="match status" value="1"/>
</dbReference>
<protein>
    <submittedName>
        <fullName evidence="5">Threonine aldolase</fullName>
    </submittedName>
</protein>
<comment type="cofactor">
    <cofactor evidence="1">
        <name>pyridoxal 5'-phosphate</name>
        <dbReference type="ChEBI" id="CHEBI:597326"/>
    </cofactor>
</comment>
<evidence type="ECO:0000256" key="2">
    <source>
        <dbReference type="ARBA" id="ARBA00006966"/>
    </source>
</evidence>
<dbReference type="AlphaFoldDB" id="A0A4Y3QRR4"/>
<dbReference type="InterPro" id="IPR015424">
    <property type="entry name" value="PyrdxlP-dep_Trfase"/>
</dbReference>
<dbReference type="GO" id="GO:0006520">
    <property type="term" value="P:amino acid metabolic process"/>
    <property type="evidence" value="ECO:0007669"/>
    <property type="project" value="InterPro"/>
</dbReference>
<dbReference type="OrthoDB" id="9774495at2"/>
<keyword evidence="6" id="KW-1185">Reference proteome</keyword>
<evidence type="ECO:0000313" key="6">
    <source>
        <dbReference type="Proteomes" id="UP000319210"/>
    </source>
</evidence>